<sequence>MIQIQHITKDFGKFKVLKDINLNLEGGQCVALIGPNGSGKTTLIKSILGMVVPTTGTIHFNGQNIQHKWTYRNDIGYMPQIGQYPENMTIGQVLDMMKDIRKIPEPKLDMDLYRDFDLPSLLGKRMGTLSGGTRQKVSACLAFMFNPKALILDEPTAGLDPLSTEILKEKIKKELGQNKLIIISSHVLSDLDDLVSQIIYLQDGNLLFHKSLQQLKTDTGTDKLSKAIAHVMSESITLK</sequence>
<accession>A0ABP7Z0C0</accession>
<dbReference type="PROSITE" id="PS50893">
    <property type="entry name" value="ABC_TRANSPORTER_2"/>
    <property type="match status" value="1"/>
</dbReference>
<keyword evidence="2" id="KW-0547">Nucleotide-binding</keyword>
<dbReference type="SUPFAM" id="SSF52540">
    <property type="entry name" value="P-loop containing nucleoside triphosphate hydrolases"/>
    <property type="match status" value="1"/>
</dbReference>
<proteinExistence type="predicted"/>
<comment type="caution">
    <text evidence="5">The sequence shown here is derived from an EMBL/GenBank/DDBJ whole genome shotgun (WGS) entry which is preliminary data.</text>
</comment>
<keyword evidence="3" id="KW-0067">ATP-binding</keyword>
<evidence type="ECO:0000259" key="4">
    <source>
        <dbReference type="PROSITE" id="PS50893"/>
    </source>
</evidence>
<dbReference type="CDD" id="cd03230">
    <property type="entry name" value="ABC_DR_subfamily_A"/>
    <property type="match status" value="1"/>
</dbReference>
<dbReference type="InterPro" id="IPR003593">
    <property type="entry name" value="AAA+_ATPase"/>
</dbReference>
<gene>
    <name evidence="5" type="ORF">GCM10022216_28000</name>
</gene>
<evidence type="ECO:0000256" key="1">
    <source>
        <dbReference type="ARBA" id="ARBA00022448"/>
    </source>
</evidence>
<reference evidence="6" key="1">
    <citation type="journal article" date="2019" name="Int. J. Syst. Evol. Microbiol.">
        <title>The Global Catalogue of Microorganisms (GCM) 10K type strain sequencing project: providing services to taxonomists for standard genome sequencing and annotation.</title>
        <authorList>
            <consortium name="The Broad Institute Genomics Platform"/>
            <consortium name="The Broad Institute Genome Sequencing Center for Infectious Disease"/>
            <person name="Wu L."/>
            <person name="Ma J."/>
        </authorList>
    </citation>
    <scope>NUCLEOTIDE SEQUENCE [LARGE SCALE GENOMIC DNA]</scope>
    <source>
        <strain evidence="6">JCM 16704</strain>
    </source>
</reference>
<dbReference type="SMART" id="SM00382">
    <property type="entry name" value="AAA"/>
    <property type="match status" value="1"/>
</dbReference>
<dbReference type="RefSeq" id="WP_344675396.1">
    <property type="nucleotide sequence ID" value="NZ_BAAAZI010000011.1"/>
</dbReference>
<organism evidence="5 6">
    <name type="scientific">Sphingobacterium kyonggiense</name>
    <dbReference type="NCBI Taxonomy" id="714075"/>
    <lineage>
        <taxon>Bacteria</taxon>
        <taxon>Pseudomonadati</taxon>
        <taxon>Bacteroidota</taxon>
        <taxon>Sphingobacteriia</taxon>
        <taxon>Sphingobacteriales</taxon>
        <taxon>Sphingobacteriaceae</taxon>
        <taxon>Sphingobacterium</taxon>
    </lineage>
</organism>
<dbReference type="InterPro" id="IPR027417">
    <property type="entry name" value="P-loop_NTPase"/>
</dbReference>
<evidence type="ECO:0000256" key="2">
    <source>
        <dbReference type="ARBA" id="ARBA00022741"/>
    </source>
</evidence>
<dbReference type="Proteomes" id="UP001500101">
    <property type="component" value="Unassembled WGS sequence"/>
</dbReference>
<name>A0ABP7Z0C0_9SPHI</name>
<protein>
    <recommendedName>
        <fullName evidence="4">ABC transporter domain-containing protein</fullName>
    </recommendedName>
</protein>
<feature type="domain" description="ABC transporter" evidence="4">
    <location>
        <begin position="2"/>
        <end position="228"/>
    </location>
</feature>
<dbReference type="Pfam" id="PF00005">
    <property type="entry name" value="ABC_tran"/>
    <property type="match status" value="1"/>
</dbReference>
<dbReference type="Gene3D" id="3.40.50.300">
    <property type="entry name" value="P-loop containing nucleotide triphosphate hydrolases"/>
    <property type="match status" value="1"/>
</dbReference>
<keyword evidence="6" id="KW-1185">Reference proteome</keyword>
<keyword evidence="1" id="KW-0813">Transport</keyword>
<dbReference type="PANTHER" id="PTHR42939:SF1">
    <property type="entry name" value="ABC TRANSPORTER ATP-BINDING PROTEIN ALBC-RELATED"/>
    <property type="match status" value="1"/>
</dbReference>
<evidence type="ECO:0000313" key="6">
    <source>
        <dbReference type="Proteomes" id="UP001500101"/>
    </source>
</evidence>
<dbReference type="InterPro" id="IPR051782">
    <property type="entry name" value="ABC_Transporter_VariousFunc"/>
</dbReference>
<evidence type="ECO:0000313" key="5">
    <source>
        <dbReference type="EMBL" id="GAA4144742.1"/>
    </source>
</evidence>
<evidence type="ECO:0000256" key="3">
    <source>
        <dbReference type="ARBA" id="ARBA00022840"/>
    </source>
</evidence>
<dbReference type="InterPro" id="IPR003439">
    <property type="entry name" value="ABC_transporter-like_ATP-bd"/>
</dbReference>
<dbReference type="PANTHER" id="PTHR42939">
    <property type="entry name" value="ABC TRANSPORTER ATP-BINDING PROTEIN ALBC-RELATED"/>
    <property type="match status" value="1"/>
</dbReference>
<dbReference type="EMBL" id="BAAAZI010000011">
    <property type="protein sequence ID" value="GAA4144742.1"/>
    <property type="molecule type" value="Genomic_DNA"/>
</dbReference>